<protein>
    <submittedName>
        <fullName evidence="2">Uncharacterized protein</fullName>
    </submittedName>
</protein>
<feature type="region of interest" description="Disordered" evidence="1">
    <location>
        <begin position="1"/>
        <end position="33"/>
    </location>
</feature>
<proteinExistence type="predicted"/>
<feature type="region of interest" description="Disordered" evidence="1">
    <location>
        <begin position="60"/>
        <end position="129"/>
    </location>
</feature>
<organism evidence="2 3">
    <name type="scientific">Prorocentrum cordatum</name>
    <dbReference type="NCBI Taxonomy" id="2364126"/>
    <lineage>
        <taxon>Eukaryota</taxon>
        <taxon>Sar</taxon>
        <taxon>Alveolata</taxon>
        <taxon>Dinophyceae</taxon>
        <taxon>Prorocentrales</taxon>
        <taxon>Prorocentraceae</taxon>
        <taxon>Prorocentrum</taxon>
    </lineage>
</organism>
<name>A0ABN9QVA9_9DINO</name>
<sequence>PRARSHRETRTRGRSPLGPPRPRRPMAAEGQVAATAERLRAAFLRGPAAGGPARRALRAAGAEGVAGGGAGVREPGSPAPESPLGVVAGGRHVPPTPAGQPGAGATLAPLPPAGVPSRAIVDMGQGGVD</sequence>
<gene>
    <name evidence="2" type="ORF">PCOR1329_LOCUS14412</name>
</gene>
<keyword evidence="3" id="KW-1185">Reference proteome</keyword>
<comment type="caution">
    <text evidence="2">The sequence shown here is derived from an EMBL/GenBank/DDBJ whole genome shotgun (WGS) entry which is preliminary data.</text>
</comment>
<dbReference type="Proteomes" id="UP001189429">
    <property type="component" value="Unassembled WGS sequence"/>
</dbReference>
<accession>A0ABN9QVA9</accession>
<evidence type="ECO:0000256" key="1">
    <source>
        <dbReference type="SAM" id="MobiDB-lite"/>
    </source>
</evidence>
<evidence type="ECO:0000313" key="3">
    <source>
        <dbReference type="Proteomes" id="UP001189429"/>
    </source>
</evidence>
<evidence type="ECO:0000313" key="2">
    <source>
        <dbReference type="EMBL" id="CAK0809058.1"/>
    </source>
</evidence>
<feature type="compositionally biased region" description="Low complexity" evidence="1">
    <location>
        <begin position="99"/>
        <end position="108"/>
    </location>
</feature>
<reference evidence="2" key="1">
    <citation type="submission" date="2023-10" db="EMBL/GenBank/DDBJ databases">
        <authorList>
            <person name="Chen Y."/>
            <person name="Shah S."/>
            <person name="Dougan E. K."/>
            <person name="Thang M."/>
            <person name="Chan C."/>
        </authorList>
    </citation>
    <scope>NUCLEOTIDE SEQUENCE [LARGE SCALE GENOMIC DNA]</scope>
</reference>
<feature type="compositionally biased region" description="Basic and acidic residues" evidence="1">
    <location>
        <begin position="1"/>
        <end position="11"/>
    </location>
</feature>
<dbReference type="EMBL" id="CAUYUJ010004309">
    <property type="protein sequence ID" value="CAK0809058.1"/>
    <property type="molecule type" value="Genomic_DNA"/>
</dbReference>
<feature type="non-terminal residue" evidence="2">
    <location>
        <position position="1"/>
    </location>
</feature>